<dbReference type="EMBL" id="JASJUT010000001">
    <property type="protein sequence ID" value="MDK2594063.1"/>
    <property type="molecule type" value="Genomic_DNA"/>
</dbReference>
<dbReference type="Proteomes" id="UP001231915">
    <property type="component" value="Unassembled WGS sequence"/>
</dbReference>
<evidence type="ECO:0000256" key="1">
    <source>
        <dbReference type="SAM" id="SignalP"/>
    </source>
</evidence>
<keyword evidence="1" id="KW-0732">Signal</keyword>
<protein>
    <submittedName>
        <fullName evidence="2">Uncharacterized protein</fullName>
    </submittedName>
</protein>
<proteinExistence type="predicted"/>
<feature type="chain" id="PRO_5045486857" evidence="1">
    <location>
        <begin position="25"/>
        <end position="76"/>
    </location>
</feature>
<evidence type="ECO:0000313" key="3">
    <source>
        <dbReference type="Proteomes" id="UP001231915"/>
    </source>
</evidence>
<name>A0ABT7EFT5_9GAMM</name>
<accession>A0ABT7EFT5</accession>
<comment type="caution">
    <text evidence="2">The sequence shown here is derived from an EMBL/GenBank/DDBJ whole genome shotgun (WGS) entry which is preliminary data.</text>
</comment>
<reference evidence="2 3" key="1">
    <citation type="submission" date="2023-05" db="EMBL/GenBank/DDBJ databases">
        <title>Pseudoalteromonas ardens sp. nov., Pseudoalteromonas obscura sp. nov., and Pseudoalteromonas umbrosa sp. nov., isolated from the coral Montipora capitata.</title>
        <authorList>
            <person name="Thomas E.M."/>
            <person name="Smith E.M."/>
            <person name="Papke E."/>
            <person name="Shlafstein M.D."/>
            <person name="Oline D.K."/>
            <person name="Videau P."/>
            <person name="Saw J.H."/>
            <person name="Strangman W.K."/>
            <person name="Ushijima B."/>
        </authorList>
    </citation>
    <scope>NUCLEOTIDE SEQUENCE [LARGE SCALE GENOMIC DNA]</scope>
    <source>
        <strain evidence="2 3">P94</strain>
    </source>
</reference>
<evidence type="ECO:0000313" key="2">
    <source>
        <dbReference type="EMBL" id="MDK2594063.1"/>
    </source>
</evidence>
<sequence length="76" mass="8347">MKLKSIFLGFATAATLSLSSHAMASIGSNTMLITCVDQSESKVLWSDRASNPRVQNALLTRCLYEGGFPEVRFITY</sequence>
<organism evidence="2 3">
    <name type="scientific">Pseudoalteromonas obscura</name>
    <dbReference type="NCBI Taxonomy" id="3048491"/>
    <lineage>
        <taxon>Bacteria</taxon>
        <taxon>Pseudomonadati</taxon>
        <taxon>Pseudomonadota</taxon>
        <taxon>Gammaproteobacteria</taxon>
        <taxon>Alteromonadales</taxon>
        <taxon>Pseudoalteromonadaceae</taxon>
        <taxon>Pseudoalteromonas</taxon>
    </lineage>
</organism>
<keyword evidence="3" id="KW-1185">Reference proteome</keyword>
<dbReference type="RefSeq" id="WP_284136310.1">
    <property type="nucleotide sequence ID" value="NZ_JASJUT010000001.1"/>
</dbReference>
<feature type="signal peptide" evidence="1">
    <location>
        <begin position="1"/>
        <end position="24"/>
    </location>
</feature>
<gene>
    <name evidence="2" type="ORF">QNM18_03135</name>
</gene>